<feature type="non-terminal residue" evidence="7">
    <location>
        <position position="1"/>
    </location>
</feature>
<keyword evidence="4" id="KW-0407">Ion channel</keyword>
<proteinExistence type="predicted"/>
<feature type="signal peptide" evidence="6">
    <location>
        <begin position="1"/>
        <end position="21"/>
    </location>
</feature>
<organism evidence="7 8">
    <name type="scientific">Ilyodon furcidens</name>
    <name type="common">goldbreast splitfin</name>
    <dbReference type="NCBI Taxonomy" id="33524"/>
    <lineage>
        <taxon>Eukaryota</taxon>
        <taxon>Metazoa</taxon>
        <taxon>Chordata</taxon>
        <taxon>Craniata</taxon>
        <taxon>Vertebrata</taxon>
        <taxon>Euteleostomi</taxon>
        <taxon>Actinopterygii</taxon>
        <taxon>Neopterygii</taxon>
        <taxon>Teleostei</taxon>
        <taxon>Neoteleostei</taxon>
        <taxon>Acanthomorphata</taxon>
        <taxon>Ovalentaria</taxon>
        <taxon>Atherinomorphae</taxon>
        <taxon>Cyprinodontiformes</taxon>
        <taxon>Goodeidae</taxon>
        <taxon>Ilyodon</taxon>
    </lineage>
</organism>
<evidence type="ECO:0000256" key="4">
    <source>
        <dbReference type="ARBA" id="ARBA00023303"/>
    </source>
</evidence>
<keyword evidence="6" id="KW-0732">Signal</keyword>
<protein>
    <submittedName>
        <fullName evidence="7">Uncharacterized protein</fullName>
    </submittedName>
</protein>
<evidence type="ECO:0000313" key="7">
    <source>
        <dbReference type="EMBL" id="MEQ2233980.1"/>
    </source>
</evidence>
<gene>
    <name evidence="7" type="ORF">ILYODFUR_027284</name>
</gene>
<comment type="caution">
    <text evidence="7">The sequence shown here is derived from an EMBL/GenBank/DDBJ whole genome shotgun (WGS) entry which is preliminary data.</text>
</comment>
<evidence type="ECO:0000256" key="6">
    <source>
        <dbReference type="SAM" id="SignalP"/>
    </source>
</evidence>
<keyword evidence="3" id="KW-0406">Ion transport</keyword>
<feature type="region of interest" description="Disordered" evidence="5">
    <location>
        <begin position="83"/>
        <end position="116"/>
    </location>
</feature>
<accession>A0ABV0TM69</accession>
<reference evidence="7 8" key="1">
    <citation type="submission" date="2021-06" db="EMBL/GenBank/DDBJ databases">
        <authorList>
            <person name="Palmer J.M."/>
        </authorList>
    </citation>
    <scope>NUCLEOTIDE SEQUENCE [LARGE SCALE GENOMIC DNA]</scope>
    <source>
        <strain evidence="8">if_2019</strain>
        <tissue evidence="7">Muscle</tissue>
    </source>
</reference>
<dbReference type="EMBL" id="JAHRIQ010038326">
    <property type="protein sequence ID" value="MEQ2233980.1"/>
    <property type="molecule type" value="Genomic_DNA"/>
</dbReference>
<evidence type="ECO:0000256" key="3">
    <source>
        <dbReference type="ARBA" id="ARBA00023065"/>
    </source>
</evidence>
<feature type="chain" id="PRO_5045728742" evidence="6">
    <location>
        <begin position="22"/>
        <end position="270"/>
    </location>
</feature>
<dbReference type="InterPro" id="IPR050599">
    <property type="entry name" value="VDCC_alpha-1_subunit"/>
</dbReference>
<keyword evidence="1" id="KW-0813">Transport</keyword>
<dbReference type="PANTHER" id="PTHR45628">
    <property type="entry name" value="VOLTAGE-DEPENDENT CALCIUM CHANNEL TYPE A SUBUNIT ALPHA-1"/>
    <property type="match status" value="1"/>
</dbReference>
<dbReference type="Proteomes" id="UP001482620">
    <property type="component" value="Unassembled WGS sequence"/>
</dbReference>
<feature type="region of interest" description="Disordered" evidence="5">
    <location>
        <begin position="217"/>
        <end position="241"/>
    </location>
</feature>
<dbReference type="PANTHER" id="PTHR45628:SF37">
    <property type="entry name" value="VOLTAGE-DEPENDENT T-TYPE CALCIUM CHANNEL SUBUNIT ALPHA-1H"/>
    <property type="match status" value="1"/>
</dbReference>
<keyword evidence="2" id="KW-0851">Voltage-gated channel</keyword>
<feature type="compositionally biased region" description="Gly residues" evidence="5">
    <location>
        <begin position="91"/>
        <end position="112"/>
    </location>
</feature>
<name>A0ABV0TM69_9TELE</name>
<evidence type="ECO:0000256" key="5">
    <source>
        <dbReference type="SAM" id="MobiDB-lite"/>
    </source>
</evidence>
<keyword evidence="8" id="KW-1185">Reference proteome</keyword>
<feature type="compositionally biased region" description="Polar residues" evidence="5">
    <location>
        <begin position="217"/>
        <end position="226"/>
    </location>
</feature>
<sequence>VGSFFMINLCLVVIATQFSETKQRENALMREQRARYMSNDSTLASYSEPGSCYEEMLRYISHLYRKFRRRLQRMYYGWHSKRRKKVNPNGSGIGSNGGGNGHGQGSSRGPGPGTALWLRPIHNLLQHHQHQHCHLSNGGQHTINTTTAEHMDQESHVEGGEDLEMKSLSVTRGSTNRSSGDNPTVVSQGMGPLLGQLNGGMNYPTILPSFVCSYSSKTPPTHSKQCGHSPEQHPLNHPTSEHTEALNKLYQLMGQHSKKRKTHNSLIWQK</sequence>
<evidence type="ECO:0000313" key="8">
    <source>
        <dbReference type="Proteomes" id="UP001482620"/>
    </source>
</evidence>
<evidence type="ECO:0000256" key="1">
    <source>
        <dbReference type="ARBA" id="ARBA00022448"/>
    </source>
</evidence>
<evidence type="ECO:0000256" key="2">
    <source>
        <dbReference type="ARBA" id="ARBA00022882"/>
    </source>
</evidence>